<organism evidence="2 3">
    <name type="scientific">Dendrobium chrysotoxum</name>
    <name type="common">Orchid</name>
    <dbReference type="NCBI Taxonomy" id="161865"/>
    <lineage>
        <taxon>Eukaryota</taxon>
        <taxon>Viridiplantae</taxon>
        <taxon>Streptophyta</taxon>
        <taxon>Embryophyta</taxon>
        <taxon>Tracheophyta</taxon>
        <taxon>Spermatophyta</taxon>
        <taxon>Magnoliopsida</taxon>
        <taxon>Liliopsida</taxon>
        <taxon>Asparagales</taxon>
        <taxon>Orchidaceae</taxon>
        <taxon>Epidendroideae</taxon>
        <taxon>Malaxideae</taxon>
        <taxon>Dendrobiinae</taxon>
        <taxon>Dendrobium</taxon>
    </lineage>
</organism>
<name>A0AAV7HCX2_DENCH</name>
<feature type="region of interest" description="Disordered" evidence="1">
    <location>
        <begin position="1"/>
        <end position="50"/>
    </location>
</feature>
<accession>A0AAV7HCX2</accession>
<protein>
    <submittedName>
        <fullName evidence="2">Uncharacterized protein</fullName>
    </submittedName>
</protein>
<gene>
    <name evidence="2" type="ORF">IEQ34_004099</name>
</gene>
<evidence type="ECO:0000313" key="2">
    <source>
        <dbReference type="EMBL" id="KAH0466861.1"/>
    </source>
</evidence>
<dbReference type="AlphaFoldDB" id="A0AAV7HCX2"/>
<evidence type="ECO:0000313" key="3">
    <source>
        <dbReference type="Proteomes" id="UP000775213"/>
    </source>
</evidence>
<evidence type="ECO:0000256" key="1">
    <source>
        <dbReference type="SAM" id="MobiDB-lite"/>
    </source>
</evidence>
<sequence length="200" mass="19431">MKNSIRNAGGRNPGIAGDKAANGELSSLGSAGDNVVSGPLDPARSAGSGPGVHVLAVVERGEGEIAAPREPAGGIDKAPYVSLQDNRSRVLLPRATEVTLDGALDSGKVGGSGDDGVVDGDSGVLVGISPSLSGDGVLLAAKGLAGVDIAVLEDHGGVAEDEIDSAVDVAVAVELALAVDVEGVLVSLKAAAVEDGEVGA</sequence>
<reference evidence="2 3" key="1">
    <citation type="journal article" date="2021" name="Hortic Res">
        <title>Chromosome-scale assembly of the Dendrobium chrysotoxum genome enhances the understanding of orchid evolution.</title>
        <authorList>
            <person name="Zhang Y."/>
            <person name="Zhang G.Q."/>
            <person name="Zhang D."/>
            <person name="Liu X.D."/>
            <person name="Xu X.Y."/>
            <person name="Sun W.H."/>
            <person name="Yu X."/>
            <person name="Zhu X."/>
            <person name="Wang Z.W."/>
            <person name="Zhao X."/>
            <person name="Zhong W.Y."/>
            <person name="Chen H."/>
            <person name="Yin W.L."/>
            <person name="Huang T."/>
            <person name="Niu S.C."/>
            <person name="Liu Z.J."/>
        </authorList>
    </citation>
    <scope>NUCLEOTIDE SEQUENCE [LARGE SCALE GENOMIC DNA]</scope>
    <source>
        <strain evidence="2">Lindl</strain>
    </source>
</reference>
<proteinExistence type="predicted"/>
<keyword evidence="3" id="KW-1185">Reference proteome</keyword>
<dbReference type="Proteomes" id="UP000775213">
    <property type="component" value="Unassembled WGS sequence"/>
</dbReference>
<comment type="caution">
    <text evidence="2">The sequence shown here is derived from an EMBL/GenBank/DDBJ whole genome shotgun (WGS) entry which is preliminary data.</text>
</comment>
<dbReference type="EMBL" id="JAGFBR010000005">
    <property type="protein sequence ID" value="KAH0466861.1"/>
    <property type="molecule type" value="Genomic_DNA"/>
</dbReference>